<dbReference type="PROSITE" id="PS00135">
    <property type="entry name" value="TRYPSIN_SER"/>
    <property type="match status" value="1"/>
</dbReference>
<feature type="domain" description="Peptidase S1" evidence="9">
    <location>
        <begin position="316"/>
        <end position="561"/>
    </location>
</feature>
<dbReference type="FunFam" id="2.40.10.10:FF:000068">
    <property type="entry name" value="transmembrane protease serine 2"/>
    <property type="match status" value="1"/>
</dbReference>
<dbReference type="InterPro" id="IPR001314">
    <property type="entry name" value="Peptidase_S1A"/>
</dbReference>
<dbReference type="GO" id="GO:0045087">
    <property type="term" value="P:innate immune response"/>
    <property type="evidence" value="ECO:0007669"/>
    <property type="project" value="UniProtKB-KW"/>
</dbReference>
<keyword evidence="2" id="KW-0964">Secreted</keyword>
<name>A0A182YBV0_ANOST</name>
<evidence type="ECO:0000256" key="4">
    <source>
        <dbReference type="ARBA" id="ARBA00022729"/>
    </source>
</evidence>
<dbReference type="PANTHER" id="PTHR24260:SF147">
    <property type="entry name" value="EG:BACR7A4.3 PROTEIN-RELATED"/>
    <property type="match status" value="1"/>
</dbReference>
<evidence type="ECO:0000313" key="11">
    <source>
        <dbReference type="Proteomes" id="UP000076408"/>
    </source>
</evidence>
<accession>A0A182YBV0</accession>
<proteinExistence type="inferred from homology"/>
<dbReference type="VEuPathDB" id="VectorBase:ASTEI20_036451"/>
<dbReference type="InterPro" id="IPR018114">
    <property type="entry name" value="TRYPSIN_HIS"/>
</dbReference>
<evidence type="ECO:0000256" key="1">
    <source>
        <dbReference type="ARBA" id="ARBA00004613"/>
    </source>
</evidence>
<dbReference type="PROSITE" id="PS50240">
    <property type="entry name" value="TRYPSIN_DOM"/>
    <property type="match status" value="4"/>
</dbReference>
<dbReference type="PROSITE" id="PS00134">
    <property type="entry name" value="TRYPSIN_HIS"/>
    <property type="match status" value="1"/>
</dbReference>
<dbReference type="InterPro" id="IPR009003">
    <property type="entry name" value="Peptidase_S1_PA"/>
</dbReference>
<evidence type="ECO:0000256" key="7">
    <source>
        <dbReference type="ARBA" id="ARBA00023180"/>
    </source>
</evidence>
<keyword evidence="11" id="KW-1185">Reference proteome</keyword>
<dbReference type="GO" id="GO:0004252">
    <property type="term" value="F:serine-type endopeptidase activity"/>
    <property type="evidence" value="ECO:0007669"/>
    <property type="project" value="InterPro"/>
</dbReference>
<keyword evidence="5" id="KW-0391">Immunity</keyword>
<keyword evidence="6" id="KW-1015">Disulfide bond</keyword>
<dbReference type="OMA" id="GTCRIEH"/>
<dbReference type="GO" id="GO:0006508">
    <property type="term" value="P:proteolysis"/>
    <property type="evidence" value="ECO:0007669"/>
    <property type="project" value="InterPro"/>
</dbReference>
<dbReference type="PANTHER" id="PTHR24260">
    <property type="match status" value="1"/>
</dbReference>
<dbReference type="SMART" id="SM00020">
    <property type="entry name" value="Tryp_SPc"/>
    <property type="match status" value="3"/>
</dbReference>
<sequence>MKSLRAMLALTAFALFALDARGILGQDNLQFPDNGQTSHIVLLGSTKPDGSRDFRCGGSYLGRNVVLAGAHCATGKNQPALDTVRFGSGTDNVAHFRIVNQTLHYRYKPQFEYHNMAIYYLDGRPDAVGAGRYKPACILKPHMKKGTVQMVGDWSTSLDVVASEKCHEYYNPIPKLRFGVLLCCFCAMNPATSDCSNMHSSPLQLVIDRNGKRVPFLIGHKSIGKACGVKRPAVFTRYGSYYEWLETVTNLPLEATGILLVLSFSYLCAVQSRIQPAERVFPSDINKAFIATVRQTLNDCHLRYHKYGDYYLVYPIYGVPARQGEFSHMAAIGWRRSNGSLSFDCGGSLVTTRHVLTAAHCALNDDGMAPQVVRLGVIDITAGLYDPQNQFAQEYSIASFTRHPEHEFRTEYHDIALITLDRAVTLTSAVVPACLWTGAQVPDRRMEAAGFGQTSFGGERTPILLKVQLSPVTNAACSRFYPAGRRRQQGLIDQQLCASDERMDTCHGDSGGPLQMKLMANNRLIPFIVGITSFGRFCGTATPAVYTRVSSYVDWIQTETGLSFDARACAARHINVREIEEAMIANRIGDKVFVEPERSYMDLETVAKHRVYLGYAATSGRIQWNCGGVLINENYVLTVAHCDRFILNKSPEYVKAGDLDIFKDHPQAQIVPIDQFIKHPAYRAGGSIDNDIALVKLQRNIRFEPTVVPACILNTESLTLPFYEMAGLGPYNMNNFLMDDEPLSTNNTLVLTRMRADSSSCSWQSSNKVMCTRNNQSLVPGTCRIEHGGPLEREIWHHDRYYTYVFGLNVAGDDCGFGSEAMYVKIASHIKWIEQTVLGTGNNRRQIRSTRSKRQILFPNSGENVATYSTAQSCQLPDGRRGSCVPYGSCAKELMGPIISICQHAFAPIVCCPSTATPSSSLTRPTRLTVTGTAQQTNPASGYKLNSCVSYWKQYKRPPAEEFEHIPSEGRPVADEEYPHIVTIGDAQRKAWPCSGVLLSDLYVLSAASCLASGRGLKSVGMGTRSSTTFEIDEIINHPSYAQGMSNLALVRVKGRVPFSSNMLPACLWTKSEMVPLKLYTIGRGTGGQMHVYPRSAMYNADCRSLPSGSNLILDTEHVCVENYYHTDTVCADLPGNPVEGIVEYNGTRIPLVVGMTSHTLGCLMSPNAQSISILSRIAAHTSWIKQIVER</sequence>
<organism evidence="10 11">
    <name type="scientific">Anopheles stephensi</name>
    <name type="common">Indo-Pakistan malaria mosquito</name>
    <dbReference type="NCBI Taxonomy" id="30069"/>
    <lineage>
        <taxon>Eukaryota</taxon>
        <taxon>Metazoa</taxon>
        <taxon>Ecdysozoa</taxon>
        <taxon>Arthropoda</taxon>
        <taxon>Hexapoda</taxon>
        <taxon>Insecta</taxon>
        <taxon>Pterygota</taxon>
        <taxon>Neoptera</taxon>
        <taxon>Endopterygota</taxon>
        <taxon>Diptera</taxon>
        <taxon>Nematocera</taxon>
        <taxon>Culicoidea</taxon>
        <taxon>Culicidae</taxon>
        <taxon>Anophelinae</taxon>
        <taxon>Anopheles</taxon>
    </lineage>
</organism>
<dbReference type="AlphaFoldDB" id="A0A182YBV0"/>
<comment type="similarity">
    <text evidence="8">Belongs to the peptidase S1 family. CLIP subfamily.</text>
</comment>
<dbReference type="CDD" id="cd00190">
    <property type="entry name" value="Tryp_SPc"/>
    <property type="match status" value="1"/>
</dbReference>
<dbReference type="STRING" id="30069.A0A182YBV0"/>
<feature type="domain" description="Peptidase S1" evidence="9">
    <location>
        <begin position="967"/>
        <end position="1190"/>
    </location>
</feature>
<dbReference type="SUPFAM" id="SSF50494">
    <property type="entry name" value="Trypsin-like serine proteases"/>
    <property type="match status" value="4"/>
</dbReference>
<evidence type="ECO:0000256" key="3">
    <source>
        <dbReference type="ARBA" id="ARBA00022588"/>
    </source>
</evidence>
<dbReference type="FunFam" id="2.40.10.10:FF:000028">
    <property type="entry name" value="Serine protease easter"/>
    <property type="match status" value="1"/>
</dbReference>
<evidence type="ECO:0000313" key="10">
    <source>
        <dbReference type="EnsemblMetazoa" id="ASTEI05936-PA"/>
    </source>
</evidence>
<dbReference type="Pfam" id="PF00089">
    <property type="entry name" value="Trypsin"/>
    <property type="match status" value="3"/>
</dbReference>
<reference evidence="11" key="1">
    <citation type="journal article" date="2014" name="Genome Biol.">
        <title>Genome analysis of a major urban malaria vector mosquito, Anopheles stephensi.</title>
        <authorList>
            <person name="Jiang X."/>
            <person name="Peery A."/>
            <person name="Hall A.B."/>
            <person name="Sharma A."/>
            <person name="Chen X.G."/>
            <person name="Waterhouse R.M."/>
            <person name="Komissarov A."/>
            <person name="Riehle M.M."/>
            <person name="Shouche Y."/>
            <person name="Sharakhova M.V."/>
            <person name="Lawson D."/>
            <person name="Pakpour N."/>
            <person name="Arensburger P."/>
            <person name="Davidson V.L."/>
            <person name="Eiglmeier K."/>
            <person name="Emrich S."/>
            <person name="George P."/>
            <person name="Kennedy R.C."/>
            <person name="Mane S.P."/>
            <person name="Maslen G."/>
            <person name="Oringanje C."/>
            <person name="Qi Y."/>
            <person name="Settlage R."/>
            <person name="Tojo M."/>
            <person name="Tubio J.M."/>
            <person name="Unger M.F."/>
            <person name="Wang B."/>
            <person name="Vernick K.D."/>
            <person name="Ribeiro J.M."/>
            <person name="James A.A."/>
            <person name="Michel K."/>
            <person name="Riehle M.A."/>
            <person name="Luckhart S."/>
            <person name="Sharakhov I.V."/>
            <person name="Tu Z."/>
        </authorList>
    </citation>
    <scope>NUCLEOTIDE SEQUENCE [LARGE SCALE GENOMIC DNA]</scope>
    <source>
        <strain evidence="11">Indian</strain>
    </source>
</reference>
<feature type="domain" description="Peptidase S1" evidence="9">
    <location>
        <begin position="626"/>
        <end position="838"/>
    </location>
</feature>
<dbReference type="PRINTS" id="PR00722">
    <property type="entry name" value="CHYMOTRYPSIN"/>
</dbReference>
<protein>
    <recommendedName>
        <fullName evidence="9">Peptidase S1 domain-containing protein</fullName>
    </recommendedName>
</protein>
<dbReference type="Gene3D" id="2.40.10.10">
    <property type="entry name" value="Trypsin-like serine proteases"/>
    <property type="match status" value="4"/>
</dbReference>
<dbReference type="InterPro" id="IPR051333">
    <property type="entry name" value="CLIP_Serine_Protease"/>
</dbReference>
<dbReference type="VEuPathDB" id="VectorBase:ASTE007997"/>
<dbReference type="InterPro" id="IPR001254">
    <property type="entry name" value="Trypsin_dom"/>
</dbReference>
<dbReference type="InterPro" id="IPR033116">
    <property type="entry name" value="TRYPSIN_SER"/>
</dbReference>
<feature type="domain" description="Peptidase S1" evidence="9">
    <location>
        <begin position="23"/>
        <end position="250"/>
    </location>
</feature>
<reference evidence="10" key="2">
    <citation type="submission" date="2020-05" db="UniProtKB">
        <authorList>
            <consortium name="EnsemblMetazoa"/>
        </authorList>
    </citation>
    <scope>IDENTIFICATION</scope>
    <source>
        <strain evidence="10">Indian</strain>
    </source>
</reference>
<keyword evidence="7" id="KW-0325">Glycoprotein</keyword>
<keyword evidence="4" id="KW-0732">Signal</keyword>
<keyword evidence="3" id="KW-0399">Innate immunity</keyword>
<dbReference type="VEuPathDB" id="VectorBase:ASTEI20_045367"/>
<evidence type="ECO:0000256" key="6">
    <source>
        <dbReference type="ARBA" id="ARBA00023157"/>
    </source>
</evidence>
<dbReference type="InterPro" id="IPR043504">
    <property type="entry name" value="Peptidase_S1_PA_chymotrypsin"/>
</dbReference>
<dbReference type="EnsemblMetazoa" id="ASTEI05936-RA">
    <property type="protein sequence ID" value="ASTEI05936-PA"/>
    <property type="gene ID" value="ASTEI05936"/>
</dbReference>
<dbReference type="GO" id="GO:0005576">
    <property type="term" value="C:extracellular region"/>
    <property type="evidence" value="ECO:0007669"/>
    <property type="project" value="UniProtKB-SubCell"/>
</dbReference>
<dbReference type="VEuPathDB" id="VectorBase:ASTEI05936"/>
<evidence type="ECO:0000259" key="9">
    <source>
        <dbReference type="PROSITE" id="PS50240"/>
    </source>
</evidence>
<comment type="subcellular location">
    <subcellularLocation>
        <location evidence="1">Secreted</location>
    </subcellularLocation>
</comment>
<evidence type="ECO:0000256" key="5">
    <source>
        <dbReference type="ARBA" id="ARBA00022859"/>
    </source>
</evidence>
<evidence type="ECO:0000256" key="2">
    <source>
        <dbReference type="ARBA" id="ARBA00022525"/>
    </source>
</evidence>
<dbReference type="Proteomes" id="UP000076408">
    <property type="component" value="Unassembled WGS sequence"/>
</dbReference>
<evidence type="ECO:0000256" key="8">
    <source>
        <dbReference type="ARBA" id="ARBA00024195"/>
    </source>
</evidence>